<dbReference type="GO" id="GO:0003682">
    <property type="term" value="F:chromatin binding"/>
    <property type="evidence" value="ECO:0007669"/>
    <property type="project" value="TreeGrafter"/>
</dbReference>
<keyword evidence="6 8" id="KW-0863">Zinc-finger</keyword>
<feature type="non-terminal residue" evidence="10">
    <location>
        <position position="113"/>
    </location>
</feature>
<evidence type="ECO:0000256" key="8">
    <source>
        <dbReference type="PROSITE-ProRule" id="PRU00175"/>
    </source>
</evidence>
<evidence type="ECO:0000256" key="4">
    <source>
        <dbReference type="ARBA" id="ARBA00022679"/>
    </source>
</evidence>
<dbReference type="Pfam" id="PF13923">
    <property type="entry name" value="zf-C3HC4_2"/>
    <property type="match status" value="1"/>
</dbReference>
<gene>
    <name evidence="10" type="ORF">PFISCL1PPCAC_1352</name>
</gene>
<dbReference type="GO" id="GO:0008270">
    <property type="term" value="F:zinc ion binding"/>
    <property type="evidence" value="ECO:0007669"/>
    <property type="project" value="UniProtKB-KW"/>
</dbReference>
<protein>
    <recommendedName>
        <fullName evidence="3">RING-type E3 ubiquitin transferase</fullName>
        <ecNumber evidence="3">2.3.2.27</ecNumber>
    </recommendedName>
</protein>
<dbReference type="SMART" id="SM00184">
    <property type="entry name" value="RING"/>
    <property type="match status" value="1"/>
</dbReference>
<evidence type="ECO:0000259" key="9">
    <source>
        <dbReference type="PROSITE" id="PS50089"/>
    </source>
</evidence>
<name>A0AAV5USC0_9BILA</name>
<comment type="caution">
    <text evidence="10">The sequence shown here is derived from an EMBL/GenBank/DDBJ whole genome shotgun (WGS) entry which is preliminary data.</text>
</comment>
<comment type="catalytic activity">
    <reaction evidence="1">
        <text>S-ubiquitinyl-[E2 ubiquitin-conjugating enzyme]-L-cysteine + [acceptor protein]-L-lysine = [E2 ubiquitin-conjugating enzyme]-L-cysteine + N(6)-ubiquitinyl-[acceptor protein]-L-lysine.</text>
        <dbReference type="EC" id="2.3.2.27"/>
    </reaction>
</comment>
<dbReference type="InterPro" id="IPR013083">
    <property type="entry name" value="Znf_RING/FYVE/PHD"/>
</dbReference>
<dbReference type="InterPro" id="IPR001841">
    <property type="entry name" value="Znf_RING"/>
</dbReference>
<dbReference type="SUPFAM" id="SSF57850">
    <property type="entry name" value="RING/U-box"/>
    <property type="match status" value="1"/>
</dbReference>
<dbReference type="InterPro" id="IPR043540">
    <property type="entry name" value="RING1/RING2"/>
</dbReference>
<accession>A0AAV5USC0</accession>
<dbReference type="InterPro" id="IPR017907">
    <property type="entry name" value="Znf_RING_CS"/>
</dbReference>
<dbReference type="GO" id="GO:0061630">
    <property type="term" value="F:ubiquitin protein ligase activity"/>
    <property type="evidence" value="ECO:0007669"/>
    <property type="project" value="UniProtKB-EC"/>
</dbReference>
<dbReference type="Gene3D" id="3.30.40.10">
    <property type="entry name" value="Zinc/RING finger domain, C3HC4 (zinc finger)"/>
    <property type="match status" value="1"/>
</dbReference>
<organism evidence="10 11">
    <name type="scientific">Pristionchus fissidentatus</name>
    <dbReference type="NCBI Taxonomy" id="1538716"/>
    <lineage>
        <taxon>Eukaryota</taxon>
        <taxon>Metazoa</taxon>
        <taxon>Ecdysozoa</taxon>
        <taxon>Nematoda</taxon>
        <taxon>Chromadorea</taxon>
        <taxon>Rhabditida</taxon>
        <taxon>Rhabditina</taxon>
        <taxon>Diplogasteromorpha</taxon>
        <taxon>Diplogasteroidea</taxon>
        <taxon>Neodiplogasteridae</taxon>
        <taxon>Pristionchus</taxon>
    </lineage>
</organism>
<comment type="pathway">
    <text evidence="2">Protein modification; protein ubiquitination.</text>
</comment>
<dbReference type="EC" id="2.3.2.27" evidence="3"/>
<sequence length="113" mass="13082">MNTKSLATEFTCPICLDLLRITMTTKACLHRFCNDCISKIFLTSEKESRQCPSCRTKLVSKRCLRRDTNFDELIQSIYPDRVKYDEMLAIADQEGDDVLTSIVSFVDEEEEKE</sequence>
<feature type="domain" description="RING-type" evidence="9">
    <location>
        <begin position="12"/>
        <end position="55"/>
    </location>
</feature>
<keyword evidence="7" id="KW-0862">Zinc</keyword>
<evidence type="ECO:0000256" key="2">
    <source>
        <dbReference type="ARBA" id="ARBA00004906"/>
    </source>
</evidence>
<evidence type="ECO:0000313" key="10">
    <source>
        <dbReference type="EMBL" id="GMT10055.1"/>
    </source>
</evidence>
<keyword evidence="4" id="KW-0808">Transferase</keyword>
<evidence type="ECO:0000256" key="5">
    <source>
        <dbReference type="ARBA" id="ARBA00022723"/>
    </source>
</evidence>
<keyword evidence="11" id="KW-1185">Reference proteome</keyword>
<evidence type="ECO:0000256" key="1">
    <source>
        <dbReference type="ARBA" id="ARBA00000900"/>
    </source>
</evidence>
<dbReference type="AlphaFoldDB" id="A0AAV5USC0"/>
<keyword evidence="5" id="KW-0479">Metal-binding</keyword>
<dbReference type="PROSITE" id="PS00518">
    <property type="entry name" value="ZF_RING_1"/>
    <property type="match status" value="1"/>
</dbReference>
<dbReference type="GO" id="GO:0000151">
    <property type="term" value="C:ubiquitin ligase complex"/>
    <property type="evidence" value="ECO:0007669"/>
    <property type="project" value="InterPro"/>
</dbReference>
<reference evidence="10" key="1">
    <citation type="submission" date="2023-10" db="EMBL/GenBank/DDBJ databases">
        <title>Genome assembly of Pristionchus species.</title>
        <authorList>
            <person name="Yoshida K."/>
            <person name="Sommer R.J."/>
        </authorList>
    </citation>
    <scope>NUCLEOTIDE SEQUENCE</scope>
    <source>
        <strain evidence="10">RS5133</strain>
    </source>
</reference>
<evidence type="ECO:0000256" key="7">
    <source>
        <dbReference type="ARBA" id="ARBA00022833"/>
    </source>
</evidence>
<dbReference type="PANTHER" id="PTHR46076">
    <property type="entry name" value="E3 UBIQUITIN-PROTEIN LIGASE RING1 / RING 2 FAMILY MEMBER"/>
    <property type="match status" value="1"/>
</dbReference>
<evidence type="ECO:0000313" key="11">
    <source>
        <dbReference type="Proteomes" id="UP001432322"/>
    </source>
</evidence>
<evidence type="ECO:0000256" key="3">
    <source>
        <dbReference type="ARBA" id="ARBA00012483"/>
    </source>
</evidence>
<dbReference type="PROSITE" id="PS50089">
    <property type="entry name" value="ZF_RING_2"/>
    <property type="match status" value="1"/>
</dbReference>
<dbReference type="GO" id="GO:0031519">
    <property type="term" value="C:PcG protein complex"/>
    <property type="evidence" value="ECO:0007669"/>
    <property type="project" value="TreeGrafter"/>
</dbReference>
<dbReference type="PANTHER" id="PTHR46076:SF3">
    <property type="entry name" value="E3 UBIQUITIN-PROTEIN LIGASE RING1"/>
    <property type="match status" value="1"/>
</dbReference>
<evidence type="ECO:0000256" key="6">
    <source>
        <dbReference type="ARBA" id="ARBA00022771"/>
    </source>
</evidence>
<proteinExistence type="predicted"/>
<dbReference type="EMBL" id="BTSY01000001">
    <property type="protein sequence ID" value="GMT10055.1"/>
    <property type="molecule type" value="Genomic_DNA"/>
</dbReference>
<dbReference type="Proteomes" id="UP001432322">
    <property type="component" value="Unassembled WGS sequence"/>
</dbReference>